<dbReference type="SUPFAM" id="SSF54001">
    <property type="entry name" value="Cysteine proteinases"/>
    <property type="match status" value="1"/>
</dbReference>
<comment type="caution">
    <text evidence="1">The sequence shown here is derived from an EMBL/GenBank/DDBJ whole genome shotgun (WGS) entry which is preliminary data.</text>
</comment>
<dbReference type="Proteomes" id="UP001209570">
    <property type="component" value="Unassembled WGS sequence"/>
</dbReference>
<sequence>MPPVDEALRRLQVIPTKFAEAGGKKPKYSTQKNAVVIVDAFYLLPVKLLQACIAKLPSSNRAEDAISVYSQSQSSQSQGQSNVTHPPTGLVEVITISGIGTYTRETIEVMQVITELRTMCSRGVSFCQWMRTDVVCAVPADLQPNVKIMADMIEKKFPYDTLPGFAEDYHYSMFYNLKPPLWINDALILALCDRICSQHPTAVRYYDSLNNRSYKSALDKMSKDIIERVAPTYSVISLNSPIQFDSYSCGLFVCFKMWRHVDSKISTDMSDYGLGARRFELLRYVFEGVGSQVKQGTETES</sequence>
<dbReference type="EMBL" id="JAKCXM010002036">
    <property type="protein sequence ID" value="KAJ0390496.1"/>
    <property type="molecule type" value="Genomic_DNA"/>
</dbReference>
<evidence type="ECO:0000313" key="1">
    <source>
        <dbReference type="EMBL" id="KAJ0390496.1"/>
    </source>
</evidence>
<name>A0AAD5LQH2_PYTIN</name>
<gene>
    <name evidence="1" type="ORF">P43SY_010927</name>
</gene>
<organism evidence="1 2">
    <name type="scientific">Pythium insidiosum</name>
    <name type="common">Pythiosis disease agent</name>
    <dbReference type="NCBI Taxonomy" id="114742"/>
    <lineage>
        <taxon>Eukaryota</taxon>
        <taxon>Sar</taxon>
        <taxon>Stramenopiles</taxon>
        <taxon>Oomycota</taxon>
        <taxon>Peronosporomycetes</taxon>
        <taxon>Pythiales</taxon>
        <taxon>Pythiaceae</taxon>
        <taxon>Pythium</taxon>
    </lineage>
</organism>
<dbReference type="InterPro" id="IPR038765">
    <property type="entry name" value="Papain-like_cys_pep_sf"/>
</dbReference>
<reference evidence="1" key="1">
    <citation type="submission" date="2021-12" db="EMBL/GenBank/DDBJ databases">
        <title>Prjna785345.</title>
        <authorList>
            <person name="Rujirawat T."/>
            <person name="Krajaejun T."/>
        </authorList>
    </citation>
    <scope>NUCLEOTIDE SEQUENCE</scope>
    <source>
        <strain evidence="1">Pi057C3</strain>
    </source>
</reference>
<keyword evidence="2" id="KW-1185">Reference proteome</keyword>
<evidence type="ECO:0008006" key="3">
    <source>
        <dbReference type="Google" id="ProtNLM"/>
    </source>
</evidence>
<accession>A0AAD5LQH2</accession>
<evidence type="ECO:0000313" key="2">
    <source>
        <dbReference type="Proteomes" id="UP001209570"/>
    </source>
</evidence>
<proteinExistence type="predicted"/>
<protein>
    <recommendedName>
        <fullName evidence="3">Ubiquitin-like protease family profile domain-containing protein</fullName>
    </recommendedName>
</protein>
<dbReference type="AlphaFoldDB" id="A0AAD5LQH2"/>